<reference evidence="7 8" key="1">
    <citation type="submission" date="2021-11" db="EMBL/GenBank/DDBJ databases">
        <authorList>
            <person name="Liang Q."/>
            <person name="Mou H."/>
            <person name="Liu Z."/>
        </authorList>
    </citation>
    <scope>NUCLEOTIDE SEQUENCE [LARGE SCALE GENOMIC DNA]</scope>
    <source>
        <strain evidence="7 8">CHU3</strain>
    </source>
</reference>
<keyword evidence="8" id="KW-1185">Reference proteome</keyword>
<evidence type="ECO:0000256" key="5">
    <source>
        <dbReference type="ARBA" id="ARBA00023136"/>
    </source>
</evidence>
<evidence type="ECO:0000256" key="6">
    <source>
        <dbReference type="RuleBase" id="RU363076"/>
    </source>
</evidence>
<evidence type="ECO:0000313" key="7">
    <source>
        <dbReference type="EMBL" id="MCV2368290.1"/>
    </source>
</evidence>
<keyword evidence="6" id="KW-1003">Cell membrane</keyword>
<dbReference type="RefSeq" id="WP_263570897.1">
    <property type="nucleotide sequence ID" value="NZ_JAJIRN010000004.1"/>
</dbReference>
<dbReference type="Proteomes" id="UP001209701">
    <property type="component" value="Unassembled WGS sequence"/>
</dbReference>
<keyword evidence="4 6" id="KW-1133">Transmembrane helix</keyword>
<evidence type="ECO:0000256" key="4">
    <source>
        <dbReference type="ARBA" id="ARBA00022989"/>
    </source>
</evidence>
<proteinExistence type="inferred from homology"/>
<dbReference type="InterPro" id="IPR002994">
    <property type="entry name" value="Surf1/Shy1"/>
</dbReference>
<evidence type="ECO:0000256" key="1">
    <source>
        <dbReference type="ARBA" id="ARBA00004370"/>
    </source>
</evidence>
<feature type="transmembrane region" description="Helical" evidence="6">
    <location>
        <begin position="219"/>
        <end position="239"/>
    </location>
</feature>
<dbReference type="Pfam" id="PF02104">
    <property type="entry name" value="SURF1"/>
    <property type="match status" value="1"/>
</dbReference>
<dbReference type="PANTHER" id="PTHR23427:SF2">
    <property type="entry name" value="SURFEIT LOCUS PROTEIN 1"/>
    <property type="match status" value="1"/>
</dbReference>
<dbReference type="PROSITE" id="PS50895">
    <property type="entry name" value="SURF1"/>
    <property type="match status" value="1"/>
</dbReference>
<evidence type="ECO:0000313" key="8">
    <source>
        <dbReference type="Proteomes" id="UP001209701"/>
    </source>
</evidence>
<protein>
    <recommendedName>
        <fullName evidence="6">SURF1-like protein</fullName>
    </recommendedName>
</protein>
<keyword evidence="3 6" id="KW-0812">Transmembrane</keyword>
<evidence type="ECO:0000256" key="3">
    <source>
        <dbReference type="ARBA" id="ARBA00022692"/>
    </source>
</evidence>
<dbReference type="InterPro" id="IPR045214">
    <property type="entry name" value="Surf1/Surf4"/>
</dbReference>
<name>A0ABT2YE71_9BURK</name>
<keyword evidence="5 6" id="KW-0472">Membrane</keyword>
<organism evidence="7 8">
    <name type="scientific">Roseateles oligotrophus</name>
    <dbReference type="NCBI Taxonomy" id="1769250"/>
    <lineage>
        <taxon>Bacteria</taxon>
        <taxon>Pseudomonadati</taxon>
        <taxon>Pseudomonadota</taxon>
        <taxon>Betaproteobacteria</taxon>
        <taxon>Burkholderiales</taxon>
        <taxon>Sphaerotilaceae</taxon>
        <taxon>Roseateles</taxon>
    </lineage>
</organism>
<evidence type="ECO:0000256" key="2">
    <source>
        <dbReference type="ARBA" id="ARBA00007165"/>
    </source>
</evidence>
<gene>
    <name evidence="7" type="ORF">LNV07_09305</name>
</gene>
<comment type="subcellular location">
    <subcellularLocation>
        <location evidence="6">Cell membrane</location>
        <topology evidence="6">Multi-pass membrane protein</topology>
    </subcellularLocation>
    <subcellularLocation>
        <location evidence="1">Membrane</location>
    </subcellularLocation>
</comment>
<dbReference type="PANTHER" id="PTHR23427">
    <property type="entry name" value="SURFEIT LOCUS PROTEIN"/>
    <property type="match status" value="1"/>
</dbReference>
<comment type="caution">
    <text evidence="6">Lacks conserved residue(s) required for the propagation of feature annotation.</text>
</comment>
<dbReference type="EMBL" id="JAJIRN010000004">
    <property type="protein sequence ID" value="MCV2368290.1"/>
    <property type="molecule type" value="Genomic_DNA"/>
</dbReference>
<dbReference type="CDD" id="cd06662">
    <property type="entry name" value="SURF1"/>
    <property type="match status" value="1"/>
</dbReference>
<sequence>MKLSVRAVALLFGTIFSLALTFSLGFWQLDRAKQKEALQAAVVANGERPPLQSAELSGVVGKDELAKAQLHRRVLLRGSWLSERTVFLDNRAMGGRTGFFVLTPLQLEGRSEVVLVQRGWSPRDALDRTRLQSVPTPTGLVTVSGRLIAAPSKVYEFAAAPLGTIRQNLDLQAFAQEIDKPILPVTVLQLATARSDGQAVADGLLREWQPPDSGLHKHYGYAFQWFLLSALILGLYVWFQTKRIRKQAKPS</sequence>
<comment type="similarity">
    <text evidence="2 6">Belongs to the SURF1 family.</text>
</comment>
<accession>A0ABT2YE71</accession>
<comment type="caution">
    <text evidence="7">The sequence shown here is derived from an EMBL/GenBank/DDBJ whole genome shotgun (WGS) entry which is preliminary data.</text>
</comment>